<dbReference type="InterPro" id="IPR000626">
    <property type="entry name" value="Ubiquitin-like_dom"/>
</dbReference>
<evidence type="ECO:0000313" key="2">
    <source>
        <dbReference type="EMBL" id="EAY20545.1"/>
    </source>
</evidence>
<dbReference type="KEGG" id="tva:5466084"/>
<dbReference type="VEuPathDB" id="TrichDB:TVAGG3_0966290"/>
<evidence type="ECO:0000313" key="3">
    <source>
        <dbReference type="Proteomes" id="UP000001542"/>
    </source>
</evidence>
<dbReference type="AlphaFoldDB" id="A2DGE9"/>
<name>A2DGE9_TRIV3</name>
<proteinExistence type="predicted"/>
<dbReference type="InterPro" id="IPR029071">
    <property type="entry name" value="Ubiquitin-like_domsf"/>
</dbReference>
<dbReference type="SUPFAM" id="SSF54236">
    <property type="entry name" value="Ubiquitin-like"/>
    <property type="match status" value="1"/>
</dbReference>
<dbReference type="InParanoid" id="A2DGE9"/>
<feature type="domain" description="Ubiquitin-like" evidence="1">
    <location>
        <begin position="138"/>
        <end position="214"/>
    </location>
</feature>
<keyword evidence="3" id="KW-1185">Reference proteome</keyword>
<protein>
    <recommendedName>
        <fullName evidence="1">Ubiquitin-like domain-containing protein</fullName>
    </recommendedName>
</protein>
<dbReference type="eggNOG" id="ENOG502S1PI">
    <property type="taxonomic scope" value="Eukaryota"/>
</dbReference>
<dbReference type="VEuPathDB" id="TrichDB:TVAG_239180"/>
<dbReference type="SMR" id="A2DGE9"/>
<dbReference type="Gene3D" id="3.10.20.90">
    <property type="entry name" value="Phosphatidylinositol 3-kinase Catalytic Subunit, Chain A, domain 1"/>
    <property type="match status" value="1"/>
</dbReference>
<reference evidence="2" key="1">
    <citation type="submission" date="2006-10" db="EMBL/GenBank/DDBJ databases">
        <authorList>
            <person name="Amadeo P."/>
            <person name="Zhao Q."/>
            <person name="Wortman J."/>
            <person name="Fraser-Liggett C."/>
            <person name="Carlton J."/>
        </authorList>
    </citation>
    <scope>NUCLEOTIDE SEQUENCE</scope>
    <source>
        <strain evidence="2">G3</strain>
    </source>
</reference>
<gene>
    <name evidence="2" type="ORF">TVAG_239180</name>
</gene>
<evidence type="ECO:0000259" key="1">
    <source>
        <dbReference type="PROSITE" id="PS50053"/>
    </source>
</evidence>
<dbReference type="Proteomes" id="UP000001542">
    <property type="component" value="Unassembled WGS sequence"/>
</dbReference>
<dbReference type="CDD" id="cd17039">
    <property type="entry name" value="Ubl_ubiquitin_like"/>
    <property type="match status" value="1"/>
</dbReference>
<accession>A2DGE9</accession>
<organism evidence="2 3">
    <name type="scientific">Trichomonas vaginalis (strain ATCC PRA-98 / G3)</name>
    <dbReference type="NCBI Taxonomy" id="412133"/>
    <lineage>
        <taxon>Eukaryota</taxon>
        <taxon>Metamonada</taxon>
        <taxon>Parabasalia</taxon>
        <taxon>Trichomonadida</taxon>
        <taxon>Trichomonadidae</taxon>
        <taxon>Trichomonas</taxon>
    </lineage>
</organism>
<sequence length="398" mass="45827">MESNWRAIGENISKYIDDDEFLSNTKPLQMCKILNYATLTSNQFANLFKNLSEHYGKDDMFKMMSRARTVDFKTFQEVEEVEDTFNSVLGIPTLSKIFSFYKNSPRTEANSKPDECCCGSNSLANKPPKSISLGSGGYRVKVNCMDHFIINVSGVRDDMSSTEFLQQIAQAAVLTPNDFKIVFGIRQFFENHPLSDYKMHDGSVLKLSLRNRGGKPVIYLYPKKEMDVNVNIKINDGIFSFVYPSFDEGSTWKVKAYPSGEIEHLGKKMRYLFWETLFYPNLNMGRGFIIKGEDCVDFFHDKLKMMNLNDCEICDFITYWCPKLVSYKFVKICFQFENFDDMCPLTVEPKPQNVNRVFFAALPLDSPCDIEPQDLPRFNRDGFTVIEWGGTIVSTLNY</sequence>
<dbReference type="OrthoDB" id="419317at2759"/>
<dbReference type="EMBL" id="DS113197">
    <property type="protein sequence ID" value="EAY20545.1"/>
    <property type="molecule type" value="Genomic_DNA"/>
</dbReference>
<reference evidence="2" key="2">
    <citation type="journal article" date="2007" name="Science">
        <title>Draft genome sequence of the sexually transmitted pathogen Trichomonas vaginalis.</title>
        <authorList>
            <person name="Carlton J.M."/>
            <person name="Hirt R.P."/>
            <person name="Silva J.C."/>
            <person name="Delcher A.L."/>
            <person name="Schatz M."/>
            <person name="Zhao Q."/>
            <person name="Wortman J.R."/>
            <person name="Bidwell S.L."/>
            <person name="Alsmark U.C.M."/>
            <person name="Besteiro S."/>
            <person name="Sicheritz-Ponten T."/>
            <person name="Noel C.J."/>
            <person name="Dacks J.B."/>
            <person name="Foster P.G."/>
            <person name="Simillion C."/>
            <person name="Van de Peer Y."/>
            <person name="Miranda-Saavedra D."/>
            <person name="Barton G.J."/>
            <person name="Westrop G.D."/>
            <person name="Mueller S."/>
            <person name="Dessi D."/>
            <person name="Fiori P.L."/>
            <person name="Ren Q."/>
            <person name="Paulsen I."/>
            <person name="Zhang H."/>
            <person name="Bastida-Corcuera F.D."/>
            <person name="Simoes-Barbosa A."/>
            <person name="Brown M.T."/>
            <person name="Hayes R.D."/>
            <person name="Mukherjee M."/>
            <person name="Okumura C.Y."/>
            <person name="Schneider R."/>
            <person name="Smith A.J."/>
            <person name="Vanacova S."/>
            <person name="Villalvazo M."/>
            <person name="Haas B.J."/>
            <person name="Pertea M."/>
            <person name="Feldblyum T.V."/>
            <person name="Utterback T.R."/>
            <person name="Shu C.L."/>
            <person name="Osoegawa K."/>
            <person name="de Jong P.J."/>
            <person name="Hrdy I."/>
            <person name="Horvathova L."/>
            <person name="Zubacova Z."/>
            <person name="Dolezal P."/>
            <person name="Malik S.B."/>
            <person name="Logsdon J.M. Jr."/>
            <person name="Henze K."/>
            <person name="Gupta A."/>
            <person name="Wang C.C."/>
            <person name="Dunne R.L."/>
            <person name="Upcroft J.A."/>
            <person name="Upcroft P."/>
            <person name="White O."/>
            <person name="Salzberg S.L."/>
            <person name="Tang P."/>
            <person name="Chiu C.-H."/>
            <person name="Lee Y.-S."/>
            <person name="Embley T.M."/>
            <person name="Coombs G.H."/>
            <person name="Mottram J.C."/>
            <person name="Tachezy J."/>
            <person name="Fraser-Liggett C.M."/>
            <person name="Johnson P.J."/>
        </authorList>
    </citation>
    <scope>NUCLEOTIDE SEQUENCE [LARGE SCALE GENOMIC DNA]</scope>
    <source>
        <strain evidence="2">G3</strain>
    </source>
</reference>
<dbReference type="RefSeq" id="XP_001581531.1">
    <property type="nucleotide sequence ID" value="XM_001581481.1"/>
</dbReference>
<dbReference type="PROSITE" id="PS50053">
    <property type="entry name" value="UBIQUITIN_2"/>
    <property type="match status" value="1"/>
</dbReference>